<evidence type="ECO:0000256" key="1">
    <source>
        <dbReference type="ARBA" id="ARBA00023235"/>
    </source>
</evidence>
<dbReference type="InterPro" id="IPR003331">
    <property type="entry name" value="UDP_GlcNAc_Epimerase_2_dom"/>
</dbReference>
<comment type="similarity">
    <text evidence="2 4">Belongs to the UDP-N-acetylglucosamine 2-epimerase family.</text>
</comment>
<dbReference type="SUPFAM" id="SSF53756">
    <property type="entry name" value="UDP-Glycosyltransferase/glycogen phosphorylase"/>
    <property type="match status" value="1"/>
</dbReference>
<dbReference type="CDD" id="cd03786">
    <property type="entry name" value="GTB_UDP-GlcNAc_2-Epimerase"/>
    <property type="match status" value="1"/>
</dbReference>
<evidence type="ECO:0000256" key="2">
    <source>
        <dbReference type="ARBA" id="ARBA00038209"/>
    </source>
</evidence>
<evidence type="ECO:0000313" key="6">
    <source>
        <dbReference type="EMBL" id="GGG84823.1"/>
    </source>
</evidence>
<evidence type="ECO:0000256" key="3">
    <source>
        <dbReference type="ARBA" id="ARBA00038858"/>
    </source>
</evidence>
<name>A0A917M8Q7_9SPHI</name>
<gene>
    <name evidence="6" type="primary">wecB</name>
    <name evidence="6" type="ORF">GCM10007415_17630</name>
</gene>
<proteinExistence type="inferred from homology"/>
<dbReference type="Proteomes" id="UP000660862">
    <property type="component" value="Unassembled WGS sequence"/>
</dbReference>
<dbReference type="EC" id="5.1.3.14" evidence="3"/>
<dbReference type="Gene3D" id="3.40.50.2000">
    <property type="entry name" value="Glycogen Phosphorylase B"/>
    <property type="match status" value="2"/>
</dbReference>
<dbReference type="AlphaFoldDB" id="A0A917M8Q7"/>
<keyword evidence="1 4" id="KW-0413">Isomerase</keyword>
<evidence type="ECO:0000313" key="7">
    <source>
        <dbReference type="Proteomes" id="UP000660862"/>
    </source>
</evidence>
<dbReference type="PANTHER" id="PTHR43174">
    <property type="entry name" value="UDP-N-ACETYLGLUCOSAMINE 2-EPIMERASE"/>
    <property type="match status" value="1"/>
</dbReference>
<reference evidence="6" key="1">
    <citation type="journal article" date="2014" name="Int. J. Syst. Evol. Microbiol.">
        <title>Complete genome sequence of Corynebacterium casei LMG S-19264T (=DSM 44701T), isolated from a smear-ripened cheese.</title>
        <authorList>
            <consortium name="US DOE Joint Genome Institute (JGI-PGF)"/>
            <person name="Walter F."/>
            <person name="Albersmeier A."/>
            <person name="Kalinowski J."/>
            <person name="Ruckert C."/>
        </authorList>
    </citation>
    <scope>NUCLEOTIDE SEQUENCE</scope>
    <source>
        <strain evidence="6">CGMCC 1.12195</strain>
    </source>
</reference>
<reference evidence="6" key="2">
    <citation type="submission" date="2020-09" db="EMBL/GenBank/DDBJ databases">
        <authorList>
            <person name="Sun Q."/>
            <person name="Zhou Y."/>
        </authorList>
    </citation>
    <scope>NUCLEOTIDE SEQUENCE</scope>
    <source>
        <strain evidence="6">CGMCC 1.12195</strain>
    </source>
</reference>
<dbReference type="Pfam" id="PF02350">
    <property type="entry name" value="Epimerase_2"/>
    <property type="match status" value="1"/>
</dbReference>
<evidence type="ECO:0000256" key="4">
    <source>
        <dbReference type="RuleBase" id="RU003513"/>
    </source>
</evidence>
<evidence type="ECO:0000259" key="5">
    <source>
        <dbReference type="Pfam" id="PF02350"/>
    </source>
</evidence>
<keyword evidence="7" id="KW-1185">Reference proteome</keyword>
<dbReference type="InterPro" id="IPR029767">
    <property type="entry name" value="WecB-like"/>
</dbReference>
<dbReference type="PANTHER" id="PTHR43174:SF2">
    <property type="entry name" value="UDP-N-ACETYLGLUCOSAMINE 2-EPIMERASE"/>
    <property type="match status" value="1"/>
</dbReference>
<dbReference type="NCBIfam" id="TIGR00236">
    <property type="entry name" value="wecB"/>
    <property type="match status" value="1"/>
</dbReference>
<protein>
    <recommendedName>
        <fullName evidence="3">UDP-N-acetylglucosamine 2-epimerase (non-hydrolyzing)</fullName>
        <ecNumber evidence="3">5.1.3.14</ecNumber>
    </recommendedName>
</protein>
<comment type="caution">
    <text evidence="6">The sequence shown here is derived from an EMBL/GenBank/DDBJ whole genome shotgun (WGS) entry which is preliminary data.</text>
</comment>
<sequence length="328" mass="36674">MLDKVLDFFSIKPQFDLNVMREGQSLFRLTADIIVGMEQILKTFCPHFVLVHGDTTTSLAASLAAFYAQIPVGHVEAGLRTYHRYEPFPEEVNRQLTSRIASYHFAPTETARENLLSESVSDDSVFVTGNTVIDALYWAKEMLTDYRDSEISMLQTLVIPGKKNILVTAHRRENLGEGLRNICKALLQIASYPDVQIIFPVHLNPVVRQTVHQYLGGNEKITLIEPLGYPAFTWLMLNSYLIITDSGGIQEEAPGLGKPVLVMRDFSERPEAIEAGSVKLVGTDNEVIYRAVKDLLDGGEGYQRMATRSHVYGDGKSAERIAEIILNL</sequence>
<dbReference type="EMBL" id="BMER01000001">
    <property type="protein sequence ID" value="GGG84823.1"/>
    <property type="molecule type" value="Genomic_DNA"/>
</dbReference>
<organism evidence="6 7">
    <name type="scientific">Parapedobacter pyrenivorans</name>
    <dbReference type="NCBI Taxonomy" id="1305674"/>
    <lineage>
        <taxon>Bacteria</taxon>
        <taxon>Pseudomonadati</taxon>
        <taxon>Bacteroidota</taxon>
        <taxon>Sphingobacteriia</taxon>
        <taxon>Sphingobacteriales</taxon>
        <taxon>Sphingobacteriaceae</taxon>
        <taxon>Parapedobacter</taxon>
    </lineage>
</organism>
<dbReference type="GO" id="GO:0008761">
    <property type="term" value="F:UDP-N-acetylglucosamine 2-epimerase activity"/>
    <property type="evidence" value="ECO:0007669"/>
    <property type="project" value="UniProtKB-EC"/>
</dbReference>
<accession>A0A917M8Q7</accession>
<feature type="domain" description="UDP-N-acetylglucosamine 2-epimerase" evidence="5">
    <location>
        <begin position="1"/>
        <end position="325"/>
    </location>
</feature>